<dbReference type="EMBL" id="JAZHOF010000003">
    <property type="protein sequence ID" value="MEJ8571542.1"/>
    <property type="molecule type" value="Genomic_DNA"/>
</dbReference>
<keyword evidence="1 2" id="KW-0238">DNA-binding</keyword>
<dbReference type="Pfam" id="PF00440">
    <property type="entry name" value="TetR_N"/>
    <property type="match status" value="1"/>
</dbReference>
<dbReference type="AlphaFoldDB" id="A0AAW9RD84"/>
<dbReference type="PRINTS" id="PR00455">
    <property type="entry name" value="HTHTETR"/>
</dbReference>
<feature type="region of interest" description="Disordered" evidence="3">
    <location>
        <begin position="1"/>
        <end position="30"/>
    </location>
</feature>
<dbReference type="RefSeq" id="WP_340329241.1">
    <property type="nucleotide sequence ID" value="NZ_JAZHOF010000003.1"/>
</dbReference>
<comment type="caution">
    <text evidence="5">The sequence shown here is derived from an EMBL/GenBank/DDBJ whole genome shotgun (WGS) entry which is preliminary data.</text>
</comment>
<feature type="domain" description="HTH tetR-type" evidence="4">
    <location>
        <begin position="32"/>
        <end position="91"/>
    </location>
</feature>
<feature type="DNA-binding region" description="H-T-H motif" evidence="2">
    <location>
        <begin position="54"/>
        <end position="73"/>
    </location>
</feature>
<dbReference type="InterPro" id="IPR050109">
    <property type="entry name" value="HTH-type_TetR-like_transc_reg"/>
</dbReference>
<protein>
    <submittedName>
        <fullName evidence="5">TetR/AcrR family transcriptional regulator</fullName>
    </submittedName>
</protein>
<dbReference type="GO" id="GO:0003700">
    <property type="term" value="F:DNA-binding transcription factor activity"/>
    <property type="evidence" value="ECO:0007669"/>
    <property type="project" value="TreeGrafter"/>
</dbReference>
<evidence type="ECO:0000313" key="6">
    <source>
        <dbReference type="Proteomes" id="UP001378188"/>
    </source>
</evidence>
<evidence type="ECO:0000256" key="2">
    <source>
        <dbReference type="PROSITE-ProRule" id="PRU00335"/>
    </source>
</evidence>
<evidence type="ECO:0000313" key="5">
    <source>
        <dbReference type="EMBL" id="MEJ8571542.1"/>
    </source>
</evidence>
<evidence type="ECO:0000256" key="3">
    <source>
        <dbReference type="SAM" id="MobiDB-lite"/>
    </source>
</evidence>
<sequence>MKTSPPRTNKIRGEAAVATRGEPAKRRRMAPQDRERLIVEEATRYFAEHGLGGGTTELARRIGITQPLLYRYFPTKQALIERVYENLFPSGLAPAWEELIDDTTVPLRNRLSGFYKDYANSVLTYEHVRLFLFSGLSKFDYNTRYYSELSQRIFMRIARALRHEVTATTGLTFPPDIGPEEMELVQSLHGTIYHVGFRRWVYTPPLRADIDRLIERKVDWFLGGAIGALEAMAEAGREIRPDRG</sequence>
<dbReference type="Gene3D" id="1.10.357.10">
    <property type="entry name" value="Tetracycline Repressor, domain 2"/>
    <property type="match status" value="1"/>
</dbReference>
<dbReference type="GO" id="GO:0000976">
    <property type="term" value="F:transcription cis-regulatory region binding"/>
    <property type="evidence" value="ECO:0007669"/>
    <property type="project" value="TreeGrafter"/>
</dbReference>
<keyword evidence="6" id="KW-1185">Reference proteome</keyword>
<reference evidence="5 6" key="1">
    <citation type="submission" date="2024-02" db="EMBL/GenBank/DDBJ databases">
        <title>Genome analysis and characterization of Microbaculum marinisediminis sp. nov., isolated from marine sediment.</title>
        <authorList>
            <person name="Du Z.-J."/>
            <person name="Ye Y.-Q."/>
            <person name="Zhang Z.-R."/>
            <person name="Yuan S.-M."/>
            <person name="Zhang X.-Y."/>
        </authorList>
    </citation>
    <scope>NUCLEOTIDE SEQUENCE [LARGE SCALE GENOMIC DNA]</scope>
    <source>
        <strain evidence="5 6">SDUM1044001</strain>
    </source>
</reference>
<proteinExistence type="predicted"/>
<dbReference type="PANTHER" id="PTHR30055">
    <property type="entry name" value="HTH-TYPE TRANSCRIPTIONAL REGULATOR RUTR"/>
    <property type="match status" value="1"/>
</dbReference>
<dbReference type="InterPro" id="IPR001647">
    <property type="entry name" value="HTH_TetR"/>
</dbReference>
<evidence type="ECO:0000256" key="1">
    <source>
        <dbReference type="ARBA" id="ARBA00023125"/>
    </source>
</evidence>
<dbReference type="PANTHER" id="PTHR30055:SF181">
    <property type="entry name" value="BLR6905 PROTEIN"/>
    <property type="match status" value="1"/>
</dbReference>
<dbReference type="Proteomes" id="UP001378188">
    <property type="component" value="Unassembled WGS sequence"/>
</dbReference>
<evidence type="ECO:0000259" key="4">
    <source>
        <dbReference type="PROSITE" id="PS50977"/>
    </source>
</evidence>
<dbReference type="PROSITE" id="PS50977">
    <property type="entry name" value="HTH_TETR_2"/>
    <property type="match status" value="1"/>
</dbReference>
<name>A0AAW9RD84_9HYPH</name>
<organism evidence="5 6">
    <name type="scientific">Microbaculum marinum</name>
    <dbReference type="NCBI Taxonomy" id="1764581"/>
    <lineage>
        <taxon>Bacteria</taxon>
        <taxon>Pseudomonadati</taxon>
        <taxon>Pseudomonadota</taxon>
        <taxon>Alphaproteobacteria</taxon>
        <taxon>Hyphomicrobiales</taxon>
        <taxon>Tepidamorphaceae</taxon>
        <taxon>Microbaculum</taxon>
    </lineage>
</organism>
<accession>A0AAW9RD84</accession>
<dbReference type="SUPFAM" id="SSF46689">
    <property type="entry name" value="Homeodomain-like"/>
    <property type="match status" value="1"/>
</dbReference>
<gene>
    <name evidence="5" type="ORF">V3328_08665</name>
</gene>
<dbReference type="InterPro" id="IPR009057">
    <property type="entry name" value="Homeodomain-like_sf"/>
</dbReference>